<sequence length="686" mass="76817">MSEEQTIKGTENKLREILEGTKQYVVPAYQRDYAWSTGQWNALWRPVERQFDALVNGNSLSPYFLGSLVINAQADSSSTSDEQPKRWDVIDGQQRLTTIVILLAALRDATVSAVLREGIDEQILRNKYASGDGRLKILPKAADAEGMRDLLVDGGEGGTGRIHVAYLWMRERVGRLLDVHGSAAASQLRQAILDGLLVVKIEVGEGDNPHRIFQTLNSTGVGLSEVDKLRSHFFMLLPDSHEDAHQTYWRPMEDALGRSFGRFLWVDLASRGNGLEQVKTEAVYEHWQQILQDVEHSETEVTATLKDLHRRHRIFLAATTPLEENHLAIPLRRLSEWSSNVHQPLTHHLLVRHAVGELSDVDLRQCLALIESFLVRRMLVGTPTNNLNRIFTTLVGQIASFGEPGIADALHRFLSEPGKYWPSDAELRDKAETSTFAVFQRVTQRYFVLRRLEEHRAKDGYIDWTSANFTLKHFMPQKLTAQWSTHLRQSGVRDVEHVHRELVDTIGNCTLTSLNQKLSNSFLDRKQEIISGSTLHLNTEIAESADWLPDDIRKRSRRLINDAIEIWEGPLATVSDAGAPDLSAVEVALAALTGAEWTSANALAEACEVSYDDVVAYLDEARPSEHQRVLNQEGVPDPRRAWVRDEGLTSIGEHLVALGVLASTVDLTADKSLFVDGTAIAERVGS</sequence>
<feature type="domain" description="GmrSD restriction endonucleases N-terminal" evidence="1">
    <location>
        <begin position="15"/>
        <end position="234"/>
    </location>
</feature>
<dbReference type="EMBL" id="ATNL01000008">
    <property type="protein sequence ID" value="KON73586.1"/>
    <property type="molecule type" value="Genomic_DNA"/>
</dbReference>
<evidence type="ECO:0000313" key="4">
    <source>
        <dbReference type="Proteomes" id="UP000037387"/>
    </source>
</evidence>
<evidence type="ECO:0000259" key="2">
    <source>
        <dbReference type="Pfam" id="PF07510"/>
    </source>
</evidence>
<dbReference type="InterPro" id="IPR011089">
    <property type="entry name" value="GmrSD_C"/>
</dbReference>
<dbReference type="PANTHER" id="PTHR35149">
    <property type="entry name" value="SLL5132 PROTEIN"/>
    <property type="match status" value="1"/>
</dbReference>
<dbReference type="PANTHER" id="PTHR35149:SF2">
    <property type="entry name" value="DUF262 DOMAIN-CONTAINING PROTEIN"/>
    <property type="match status" value="1"/>
</dbReference>
<keyword evidence="4" id="KW-1185">Reference proteome</keyword>
<evidence type="ECO:0000259" key="1">
    <source>
        <dbReference type="Pfam" id="PF03235"/>
    </source>
</evidence>
<accession>A0A0M0F8R3</accession>
<protein>
    <recommendedName>
        <fullName evidence="5">DUF262 domain-containing protein</fullName>
    </recommendedName>
</protein>
<gene>
    <name evidence="3" type="ORF">M768_11635</name>
</gene>
<proteinExistence type="predicted"/>
<dbReference type="Proteomes" id="UP000037387">
    <property type="component" value="Unassembled WGS sequence"/>
</dbReference>
<organism evidence="3 4">
    <name type="scientific">Cellulosimicrobium cellulans F16</name>
    <dbReference type="NCBI Taxonomy" id="1350482"/>
    <lineage>
        <taxon>Bacteria</taxon>
        <taxon>Bacillati</taxon>
        <taxon>Actinomycetota</taxon>
        <taxon>Actinomycetes</taxon>
        <taxon>Micrococcales</taxon>
        <taxon>Promicromonosporaceae</taxon>
        <taxon>Cellulosimicrobium</taxon>
    </lineage>
</organism>
<evidence type="ECO:0000313" key="3">
    <source>
        <dbReference type="EMBL" id="KON73586.1"/>
    </source>
</evidence>
<dbReference type="Pfam" id="PF07510">
    <property type="entry name" value="GmrSD_C"/>
    <property type="match status" value="1"/>
</dbReference>
<reference evidence="3 4" key="1">
    <citation type="journal article" date="2015" name="Sci. Rep.">
        <title>Functional and structural properties of a novel cellulosome-like multienzyme complex: efficient glycoside hydrolysis of water-insoluble 7-xylosyl-10-deacetylpaclitaxel.</title>
        <authorList>
            <person name="Dou T.Y."/>
            <person name="Luan H.W."/>
            <person name="Ge G.B."/>
            <person name="Dong M.M."/>
            <person name="Zou H.F."/>
            <person name="He Y.Q."/>
            <person name="Cui P."/>
            <person name="Wang J.Y."/>
            <person name="Hao D.C."/>
            <person name="Yang S.L."/>
            <person name="Yang L."/>
        </authorList>
    </citation>
    <scope>NUCLEOTIDE SEQUENCE [LARGE SCALE GENOMIC DNA]</scope>
    <source>
        <strain evidence="3 4">F16</strain>
    </source>
</reference>
<dbReference type="AlphaFoldDB" id="A0A0M0F8R3"/>
<dbReference type="InterPro" id="IPR004919">
    <property type="entry name" value="GmrSD_N"/>
</dbReference>
<dbReference type="Pfam" id="PF03235">
    <property type="entry name" value="GmrSD_N"/>
    <property type="match status" value="1"/>
</dbReference>
<feature type="domain" description="GmrSD restriction endonucleases C-terminal" evidence="2">
    <location>
        <begin position="421"/>
        <end position="560"/>
    </location>
</feature>
<dbReference type="RefSeq" id="WP_053370563.1">
    <property type="nucleotide sequence ID" value="NZ_KQ435290.1"/>
</dbReference>
<comment type="caution">
    <text evidence="3">The sequence shown here is derived from an EMBL/GenBank/DDBJ whole genome shotgun (WGS) entry which is preliminary data.</text>
</comment>
<dbReference type="PATRIC" id="fig|1350482.3.peg.2344"/>
<evidence type="ECO:0008006" key="5">
    <source>
        <dbReference type="Google" id="ProtNLM"/>
    </source>
</evidence>
<name>A0A0M0F8R3_CELCE</name>